<proteinExistence type="predicted"/>
<comment type="caution">
    <text evidence="1">The sequence shown here is derived from an EMBL/GenBank/DDBJ whole genome shotgun (WGS) entry which is preliminary data.</text>
</comment>
<gene>
    <name evidence="1" type="ORF">E5990_02350</name>
</gene>
<organism evidence="1 2">
    <name type="scientific">Muribaculum caecicola</name>
    <dbReference type="NCBI Taxonomy" id="3038144"/>
    <lineage>
        <taxon>Bacteria</taxon>
        <taxon>Pseudomonadati</taxon>
        <taxon>Bacteroidota</taxon>
        <taxon>Bacteroidia</taxon>
        <taxon>Bacteroidales</taxon>
        <taxon>Muribaculaceae</taxon>
        <taxon>Muribaculum</taxon>
    </lineage>
</organism>
<evidence type="ECO:0000313" key="1">
    <source>
        <dbReference type="EMBL" id="THG54592.1"/>
    </source>
</evidence>
<keyword evidence="2" id="KW-1185">Reference proteome</keyword>
<evidence type="ECO:0000313" key="2">
    <source>
        <dbReference type="Proteomes" id="UP000305401"/>
    </source>
</evidence>
<sequence length="341" mass="39197">MQTNHPEITVIVATYNQECTIARTIDSILEQKCAVPYEILIADDCSTDRTSQICHNYSELYPQLIRHIRRDHNLGLVPNYITSIQEANGRFIADCAGDDFWICPSKLQQQYDILSKNSKISLVHTAWQYFNPSKNTTSPSQTLSGKYSNYFCKETCGKDLIVPIVAHKVKPLIHLCTAMYRRDIVIKAINTYPDLFRSPWLTCEDIQITTVLAACGNIAYLPEITLNYTVTPNTASNQQLPQTAFSFYYGIILLTKLLQKTYSIPYNDLDSFYRSSIQHLAKLMFNAREPKLRYKTKELISLCNTTISAPTKLYLAASTNRVLWNTTWQLKQLVKRLKKWH</sequence>
<dbReference type="Proteomes" id="UP000305401">
    <property type="component" value="Unassembled WGS sequence"/>
</dbReference>
<accession>A0AC61S797</accession>
<protein>
    <submittedName>
        <fullName evidence="1">Glycosyltransferase</fullName>
    </submittedName>
</protein>
<reference evidence="1" key="1">
    <citation type="submission" date="2019-04" db="EMBL/GenBank/DDBJ databases">
        <title>Microbes associate with the intestines of laboratory mice.</title>
        <authorList>
            <person name="Navarre W."/>
            <person name="Wong E."/>
            <person name="Huang K.C."/>
            <person name="Tropini C."/>
            <person name="Ng K."/>
            <person name="Yu B."/>
        </authorList>
    </citation>
    <scope>NUCLEOTIDE SEQUENCE</scope>
    <source>
        <strain evidence="1">NM86_A22</strain>
    </source>
</reference>
<dbReference type="EMBL" id="SSTG01000014">
    <property type="protein sequence ID" value="THG54592.1"/>
    <property type="molecule type" value="Genomic_DNA"/>
</dbReference>
<name>A0AC61S797_9BACT</name>